<dbReference type="InterPro" id="IPR024080">
    <property type="entry name" value="Neurolysin/TOP_N"/>
</dbReference>
<evidence type="ECO:0000256" key="7">
    <source>
        <dbReference type="RuleBase" id="RU003435"/>
    </source>
</evidence>
<dbReference type="InterPro" id="IPR024079">
    <property type="entry name" value="MetalloPept_cat_dom_sf"/>
</dbReference>
<reference evidence="9" key="1">
    <citation type="journal article" date="2020" name="Phytopathology">
        <title>Genome sequence of the chestnut blight fungus Cryphonectria parasitica EP155: A fundamental resource for an archetypical invasive plant pathogen.</title>
        <authorList>
            <person name="Crouch J.A."/>
            <person name="Dawe A."/>
            <person name="Aerts A."/>
            <person name="Barry K."/>
            <person name="Churchill A.C.L."/>
            <person name="Grimwood J."/>
            <person name="Hillman B."/>
            <person name="Milgroom M.G."/>
            <person name="Pangilinan J."/>
            <person name="Smith M."/>
            <person name="Salamov A."/>
            <person name="Schmutz J."/>
            <person name="Yadav J."/>
            <person name="Grigoriev I.V."/>
            <person name="Nuss D."/>
        </authorList>
    </citation>
    <scope>NUCLEOTIDE SEQUENCE</scope>
    <source>
        <strain evidence="9">EP155</strain>
    </source>
</reference>
<evidence type="ECO:0000256" key="4">
    <source>
        <dbReference type="ARBA" id="ARBA00022801"/>
    </source>
</evidence>
<evidence type="ECO:0000259" key="8">
    <source>
        <dbReference type="Pfam" id="PF01432"/>
    </source>
</evidence>
<keyword evidence="5 7" id="KW-0862">Zinc</keyword>
<keyword evidence="4 7" id="KW-0378">Hydrolase</keyword>
<dbReference type="GO" id="GO:0046872">
    <property type="term" value="F:metal ion binding"/>
    <property type="evidence" value="ECO:0007669"/>
    <property type="project" value="UniProtKB-UniRule"/>
</dbReference>
<dbReference type="GO" id="GO:0006518">
    <property type="term" value="P:peptide metabolic process"/>
    <property type="evidence" value="ECO:0007669"/>
    <property type="project" value="TreeGrafter"/>
</dbReference>
<comment type="similarity">
    <text evidence="1 7">Belongs to the peptidase M3 family.</text>
</comment>
<evidence type="ECO:0000256" key="6">
    <source>
        <dbReference type="ARBA" id="ARBA00023049"/>
    </source>
</evidence>
<sequence length="637" mass="71047">MGSKQQDAGHLPPLPVFDGLSPASVLSETQTLLANQTAIQDELVKTVTPETATFANTIQPLVDSRNHTASRTTILRTVLAQVHPDKAVRDASRKAQNLITAAESVNLMRTDVANLVSAVRQRVRTETSAEALDAQDRFLLERMHGQYVRAGASIACTETRQRIQTASEELSRLESASLRCITEENDGVVWCTGAELAGVSEDVLKTLKTGTPSEYITEASPEVSQQLFRVPLKGNAFTEVYRSAILEETRQRLEFARSHRFPENVGRLSKIIVLRDETARLQGYDNHAAVSMEDKMADSTADVLASLNTLRQKLEPIRDADLIMLRQMKLEGLRQGVERLPPNLFAWDFSYYSYHWKKEHCSLDMRKFAEYFEVWHTVQSILELYGDVFGLDFVPMPEVKAWHSEVVTYAVRDSAVDGTGEFLGYLYLDILARDGKYNNGTHIAIQRPFVDALGMRNHGVSTVICAISRPEGSMDKPVLLEHKDVKSLMHELGHAVHSLVSSAKYGIEHSRDFVEIPSVTMENWAWDVKVLTRLGRHHSFSGGLPLDIAQAVTRTKWLFKANQMMRSIHLALFDLAIHSPSSAQAAAEIDTTALWNSGRSEIMGLALGEGEHDPGWGQASFSHILKKYAAGYFAYPL</sequence>
<evidence type="ECO:0000256" key="2">
    <source>
        <dbReference type="ARBA" id="ARBA00022670"/>
    </source>
</evidence>
<dbReference type="OrthoDB" id="534666at2759"/>
<protein>
    <submittedName>
        <fullName evidence="9">Zincin</fullName>
    </submittedName>
</protein>
<evidence type="ECO:0000256" key="1">
    <source>
        <dbReference type="ARBA" id="ARBA00006040"/>
    </source>
</evidence>
<dbReference type="RefSeq" id="XP_040778876.1">
    <property type="nucleotide sequence ID" value="XM_040918840.1"/>
</dbReference>
<accession>A0A9P5CS94</accession>
<dbReference type="GO" id="GO:0005758">
    <property type="term" value="C:mitochondrial intermembrane space"/>
    <property type="evidence" value="ECO:0007669"/>
    <property type="project" value="TreeGrafter"/>
</dbReference>
<evidence type="ECO:0000313" key="9">
    <source>
        <dbReference type="EMBL" id="KAF3767915.1"/>
    </source>
</evidence>
<dbReference type="PANTHER" id="PTHR11804">
    <property type="entry name" value="PROTEASE M3 THIMET OLIGOPEPTIDASE-RELATED"/>
    <property type="match status" value="1"/>
</dbReference>
<dbReference type="Gene3D" id="1.20.1050.40">
    <property type="entry name" value="Endopeptidase. Chain P, domain 1"/>
    <property type="match status" value="1"/>
</dbReference>
<dbReference type="GO" id="GO:0004222">
    <property type="term" value="F:metalloendopeptidase activity"/>
    <property type="evidence" value="ECO:0007669"/>
    <property type="project" value="InterPro"/>
</dbReference>
<comment type="caution">
    <text evidence="9">The sequence shown here is derived from an EMBL/GenBank/DDBJ whole genome shotgun (WGS) entry which is preliminary data.</text>
</comment>
<evidence type="ECO:0000313" key="10">
    <source>
        <dbReference type="Proteomes" id="UP000803844"/>
    </source>
</evidence>
<comment type="cofactor">
    <cofactor evidence="7">
        <name>Zn(2+)</name>
        <dbReference type="ChEBI" id="CHEBI:29105"/>
    </cofactor>
    <text evidence="7">Binds 1 zinc ion.</text>
</comment>
<evidence type="ECO:0000256" key="5">
    <source>
        <dbReference type="ARBA" id="ARBA00022833"/>
    </source>
</evidence>
<gene>
    <name evidence="9" type="ORF">M406DRAFT_289196</name>
</gene>
<proteinExistence type="inferred from homology"/>
<dbReference type="InterPro" id="IPR045090">
    <property type="entry name" value="Pept_M3A_M3B"/>
</dbReference>
<organism evidence="9 10">
    <name type="scientific">Cryphonectria parasitica (strain ATCC 38755 / EP155)</name>
    <dbReference type="NCBI Taxonomy" id="660469"/>
    <lineage>
        <taxon>Eukaryota</taxon>
        <taxon>Fungi</taxon>
        <taxon>Dikarya</taxon>
        <taxon>Ascomycota</taxon>
        <taxon>Pezizomycotina</taxon>
        <taxon>Sordariomycetes</taxon>
        <taxon>Sordariomycetidae</taxon>
        <taxon>Diaporthales</taxon>
        <taxon>Cryphonectriaceae</taxon>
        <taxon>Cryphonectria-Endothia species complex</taxon>
        <taxon>Cryphonectria</taxon>
    </lineage>
</organism>
<dbReference type="SUPFAM" id="SSF55486">
    <property type="entry name" value="Metalloproteases ('zincins'), catalytic domain"/>
    <property type="match status" value="1"/>
</dbReference>
<keyword evidence="3 7" id="KW-0479">Metal-binding</keyword>
<dbReference type="CDD" id="cd06455">
    <property type="entry name" value="M3A_TOP"/>
    <property type="match status" value="1"/>
</dbReference>
<keyword evidence="10" id="KW-1185">Reference proteome</keyword>
<dbReference type="PANTHER" id="PTHR11804:SF84">
    <property type="entry name" value="SACCHAROLYSIN"/>
    <property type="match status" value="1"/>
</dbReference>
<evidence type="ECO:0000256" key="3">
    <source>
        <dbReference type="ARBA" id="ARBA00022723"/>
    </source>
</evidence>
<dbReference type="Proteomes" id="UP000803844">
    <property type="component" value="Unassembled WGS sequence"/>
</dbReference>
<dbReference type="InterPro" id="IPR024077">
    <property type="entry name" value="Neurolysin/TOP_dom2"/>
</dbReference>
<dbReference type="AlphaFoldDB" id="A0A9P5CS94"/>
<dbReference type="Gene3D" id="3.40.390.10">
    <property type="entry name" value="Collagenase (Catalytic Domain)"/>
    <property type="match status" value="1"/>
</dbReference>
<keyword evidence="2 7" id="KW-0645">Protease</keyword>
<dbReference type="GO" id="GO:0006508">
    <property type="term" value="P:proteolysis"/>
    <property type="evidence" value="ECO:0007669"/>
    <property type="project" value="UniProtKB-KW"/>
</dbReference>
<name>A0A9P5CS94_CRYP1</name>
<dbReference type="GeneID" id="63835969"/>
<dbReference type="Gene3D" id="1.10.1370.10">
    <property type="entry name" value="Neurolysin, domain 3"/>
    <property type="match status" value="1"/>
</dbReference>
<dbReference type="InterPro" id="IPR001567">
    <property type="entry name" value="Pept_M3A_M3B_dom"/>
</dbReference>
<dbReference type="Pfam" id="PF01432">
    <property type="entry name" value="Peptidase_M3"/>
    <property type="match status" value="1"/>
</dbReference>
<feature type="domain" description="Peptidase M3A/M3B catalytic" evidence="8">
    <location>
        <begin position="247"/>
        <end position="635"/>
    </location>
</feature>
<keyword evidence="6 7" id="KW-0482">Metalloprotease</keyword>
<dbReference type="EMBL" id="MU032346">
    <property type="protein sequence ID" value="KAF3767915.1"/>
    <property type="molecule type" value="Genomic_DNA"/>
</dbReference>